<protein>
    <submittedName>
        <fullName evidence="2">Putative membrane protein (TIGR04086 family)</fullName>
    </submittedName>
</protein>
<evidence type="ECO:0000256" key="1">
    <source>
        <dbReference type="SAM" id="Phobius"/>
    </source>
</evidence>
<feature type="transmembrane region" description="Helical" evidence="1">
    <location>
        <begin position="48"/>
        <end position="70"/>
    </location>
</feature>
<keyword evidence="1" id="KW-0812">Transmembrane</keyword>
<dbReference type="InterPro" id="IPR023804">
    <property type="entry name" value="DUF3792_TM"/>
</dbReference>
<dbReference type="Pfam" id="PF12670">
    <property type="entry name" value="DUF3792"/>
    <property type="match status" value="1"/>
</dbReference>
<dbReference type="AlphaFoldDB" id="A0A4R2L6X1"/>
<accession>A0A4R2L6X1</accession>
<feature type="transmembrane region" description="Helical" evidence="1">
    <location>
        <begin position="21"/>
        <end position="42"/>
    </location>
</feature>
<name>A0A4R2L6X1_9FIRM</name>
<keyword evidence="1" id="KW-1133">Transmembrane helix</keyword>
<reference evidence="2 3" key="1">
    <citation type="submission" date="2019-03" db="EMBL/GenBank/DDBJ databases">
        <title>Genomic Encyclopedia of Type Strains, Phase IV (KMG-IV): sequencing the most valuable type-strain genomes for metagenomic binning, comparative biology and taxonomic classification.</title>
        <authorList>
            <person name="Goeker M."/>
        </authorList>
    </citation>
    <scope>NUCLEOTIDE SEQUENCE [LARGE SCALE GENOMIC DNA]</scope>
    <source>
        <strain evidence="2 3">DSM 102940</strain>
    </source>
</reference>
<feature type="transmembrane region" description="Helical" evidence="1">
    <location>
        <begin position="109"/>
        <end position="130"/>
    </location>
</feature>
<dbReference type="Proteomes" id="UP000294919">
    <property type="component" value="Unassembled WGS sequence"/>
</dbReference>
<feature type="transmembrane region" description="Helical" evidence="1">
    <location>
        <begin position="82"/>
        <end position="103"/>
    </location>
</feature>
<proteinExistence type="predicted"/>
<dbReference type="RefSeq" id="WP_165916149.1">
    <property type="nucleotide sequence ID" value="NZ_SLWV01000001.1"/>
</dbReference>
<keyword evidence="3" id="KW-1185">Reference proteome</keyword>
<evidence type="ECO:0000313" key="2">
    <source>
        <dbReference type="EMBL" id="TCO79849.1"/>
    </source>
</evidence>
<dbReference type="NCBIfam" id="TIGR04086">
    <property type="entry name" value="TIGR04086_membr"/>
    <property type="match status" value="1"/>
</dbReference>
<sequence>MKAKNNIETGRGSVVGVYVKAILFACIVALFILIIVALLITYTNISESIIPIVVSITMVISSLTCGMVTGSKMKKKGWFNGALVGLIYVMLIIFMSWVLIADFTIGRTVLVKSIIGIVSGGVGGMIGVNLK</sequence>
<keyword evidence="1" id="KW-0472">Membrane</keyword>
<comment type="caution">
    <text evidence="2">The sequence shown here is derived from an EMBL/GenBank/DDBJ whole genome shotgun (WGS) entry which is preliminary data.</text>
</comment>
<evidence type="ECO:0000313" key="3">
    <source>
        <dbReference type="Proteomes" id="UP000294919"/>
    </source>
</evidence>
<gene>
    <name evidence="2" type="ORF">EV214_10181</name>
</gene>
<dbReference type="EMBL" id="SLWV01000001">
    <property type="protein sequence ID" value="TCO79849.1"/>
    <property type="molecule type" value="Genomic_DNA"/>
</dbReference>
<organism evidence="2 3">
    <name type="scientific">Marinisporobacter balticus</name>
    <dbReference type="NCBI Taxonomy" id="2018667"/>
    <lineage>
        <taxon>Bacteria</taxon>
        <taxon>Bacillati</taxon>
        <taxon>Bacillota</taxon>
        <taxon>Clostridia</taxon>
        <taxon>Peptostreptococcales</taxon>
        <taxon>Thermotaleaceae</taxon>
        <taxon>Marinisporobacter</taxon>
    </lineage>
</organism>